<dbReference type="EMBL" id="FOXD01000012">
    <property type="protein sequence ID" value="SFP90782.1"/>
    <property type="molecule type" value="Genomic_DNA"/>
</dbReference>
<keyword evidence="3" id="KW-0675">Receptor</keyword>
<accession>A0A1I5U678</accession>
<dbReference type="PANTHER" id="PTHR42928">
    <property type="entry name" value="TRICARBOXYLATE-BINDING PROTEIN"/>
    <property type="match status" value="1"/>
</dbReference>
<feature type="signal peptide" evidence="2">
    <location>
        <begin position="1"/>
        <end position="25"/>
    </location>
</feature>
<dbReference type="Pfam" id="PF03401">
    <property type="entry name" value="TctC"/>
    <property type="match status" value="1"/>
</dbReference>
<dbReference type="STRING" id="1884432.SAMN05518683_11296"/>
<dbReference type="SUPFAM" id="SSF53850">
    <property type="entry name" value="Periplasmic binding protein-like II"/>
    <property type="match status" value="1"/>
</dbReference>
<feature type="chain" id="PRO_5011653536" evidence="2">
    <location>
        <begin position="26"/>
        <end position="336"/>
    </location>
</feature>
<evidence type="ECO:0000256" key="2">
    <source>
        <dbReference type="SAM" id="SignalP"/>
    </source>
</evidence>
<protein>
    <submittedName>
        <fullName evidence="3">Tripartite-type tricarboxylate transporter, receptor component TctC</fullName>
    </submittedName>
</protein>
<dbReference type="PIRSF" id="PIRSF017082">
    <property type="entry name" value="YflP"/>
    <property type="match status" value="1"/>
</dbReference>
<dbReference type="PROSITE" id="PS51257">
    <property type="entry name" value="PROKAR_LIPOPROTEIN"/>
    <property type="match status" value="1"/>
</dbReference>
<dbReference type="PANTHER" id="PTHR42928:SF5">
    <property type="entry name" value="BLR1237 PROTEIN"/>
    <property type="match status" value="1"/>
</dbReference>
<evidence type="ECO:0000313" key="4">
    <source>
        <dbReference type="Proteomes" id="UP000198892"/>
    </source>
</evidence>
<dbReference type="OrthoDB" id="8881899at2"/>
<name>A0A1I5U678_9BACI</name>
<sequence length="336" mass="35927">MKKTMRSFVVLLSFLFILAACGSNSDENATGNSNGGGEDSVDYPTQPIEIIVPWAAGGSSDQTARALAEAMSSNINQDVTVTNREGAGGTIATAEVAQTQPDAHTILLDAVGVFTTQPHLKNVQYSIDDFKAISGLTYEPIVLAVNADSPWDSLDDLITEKKSDTQISYGHSGAGGLPDLAQAAFFNQAGINAESIAYDGQNPAVSALLGGHVDTIAAHPGSIMQHVDSGDIKILGVFSPERFEKLPDVPTFKEKGYSIDMSVWKFLLVSQETSDEVKNKLTSIVNDAMASDQFQQFLKDANLTEQSLSGEEVIERLKKNKSQHGKIIENMGLSAE</sequence>
<dbReference type="InterPro" id="IPR042100">
    <property type="entry name" value="Bug_dom1"/>
</dbReference>
<comment type="similarity">
    <text evidence="1">Belongs to the UPF0065 (bug) family.</text>
</comment>
<proteinExistence type="inferred from homology"/>
<keyword evidence="2" id="KW-0732">Signal</keyword>
<evidence type="ECO:0000256" key="1">
    <source>
        <dbReference type="ARBA" id="ARBA00006987"/>
    </source>
</evidence>
<dbReference type="Gene3D" id="3.40.190.150">
    <property type="entry name" value="Bordetella uptake gene, domain 1"/>
    <property type="match status" value="1"/>
</dbReference>
<dbReference type="RefSeq" id="WP_093337651.1">
    <property type="nucleotide sequence ID" value="NZ_FOXD01000012.1"/>
</dbReference>
<dbReference type="Gene3D" id="3.40.190.10">
    <property type="entry name" value="Periplasmic binding protein-like II"/>
    <property type="match status" value="1"/>
</dbReference>
<dbReference type="InterPro" id="IPR005064">
    <property type="entry name" value="BUG"/>
</dbReference>
<evidence type="ECO:0000313" key="3">
    <source>
        <dbReference type="EMBL" id="SFP90782.1"/>
    </source>
</evidence>
<dbReference type="Proteomes" id="UP000198892">
    <property type="component" value="Unassembled WGS sequence"/>
</dbReference>
<keyword evidence="4" id="KW-1185">Reference proteome</keyword>
<reference evidence="4" key="1">
    <citation type="submission" date="2016-10" db="EMBL/GenBank/DDBJ databases">
        <authorList>
            <person name="Varghese N."/>
            <person name="Submissions S."/>
        </authorList>
    </citation>
    <scope>NUCLEOTIDE SEQUENCE [LARGE SCALE GENOMIC DNA]</scope>
    <source>
        <strain evidence="4">S7</strain>
    </source>
</reference>
<dbReference type="AlphaFoldDB" id="A0A1I5U678"/>
<organism evidence="3 4">
    <name type="scientific">Salibacterium halotolerans</name>
    <dbReference type="NCBI Taxonomy" id="1884432"/>
    <lineage>
        <taxon>Bacteria</taxon>
        <taxon>Bacillati</taxon>
        <taxon>Bacillota</taxon>
        <taxon>Bacilli</taxon>
        <taxon>Bacillales</taxon>
        <taxon>Bacillaceae</taxon>
    </lineage>
</organism>
<dbReference type="CDD" id="cd07012">
    <property type="entry name" value="PBP2_Bug_TTT"/>
    <property type="match status" value="1"/>
</dbReference>
<gene>
    <name evidence="3" type="ORF">SAMN05518683_11296</name>
</gene>